<dbReference type="InterPro" id="IPR052344">
    <property type="entry name" value="Transposase-related"/>
</dbReference>
<dbReference type="EMBL" id="RBTH01000221">
    <property type="protein sequence ID" value="RMT45017.1"/>
    <property type="molecule type" value="Genomic_DNA"/>
</dbReference>
<dbReference type="Pfam" id="PF13005">
    <property type="entry name" value="zf-IS66"/>
    <property type="match status" value="1"/>
</dbReference>
<dbReference type="PANTHER" id="PTHR33678:SF1">
    <property type="entry name" value="BLL1576 PROTEIN"/>
    <property type="match status" value="1"/>
</dbReference>
<protein>
    <submittedName>
        <fullName evidence="1">Uncharacterized protein</fullName>
    </submittedName>
</protein>
<accession>A0A3M5K3Y1</accession>
<name>A0A3M5K3Y1_PSESX</name>
<evidence type="ECO:0000313" key="2">
    <source>
        <dbReference type="Proteomes" id="UP000268096"/>
    </source>
</evidence>
<comment type="caution">
    <text evidence="1">The sequence shown here is derived from an EMBL/GenBank/DDBJ whole genome shotgun (WGS) entry which is preliminary data.</text>
</comment>
<sequence>MMCACGCRKHVIVEETSEQMEIVPMQIRVLKHIRKVYGYRGCETAPVTAEAQLIEKSMASPSVLAMLLTTKYVDGLSLHLKAY</sequence>
<dbReference type="AlphaFoldDB" id="A0A3M5K3Y1"/>
<dbReference type="Proteomes" id="UP000268096">
    <property type="component" value="Unassembled WGS sequence"/>
</dbReference>
<dbReference type="PANTHER" id="PTHR33678">
    <property type="entry name" value="BLL1576 PROTEIN"/>
    <property type="match status" value="1"/>
</dbReference>
<dbReference type="RefSeq" id="WP_259642010.1">
    <property type="nucleotide sequence ID" value="NZ_RBTG01000224.1"/>
</dbReference>
<evidence type="ECO:0000313" key="1">
    <source>
        <dbReference type="EMBL" id="RMT45017.1"/>
    </source>
</evidence>
<proteinExistence type="predicted"/>
<gene>
    <name evidence="1" type="ORF">ALP48_02526</name>
</gene>
<organism evidence="1 2">
    <name type="scientific">Pseudomonas syringae pv. solidagae</name>
    <dbReference type="NCBI Taxonomy" id="264458"/>
    <lineage>
        <taxon>Bacteria</taxon>
        <taxon>Pseudomonadati</taxon>
        <taxon>Pseudomonadota</taxon>
        <taxon>Gammaproteobacteria</taxon>
        <taxon>Pseudomonadales</taxon>
        <taxon>Pseudomonadaceae</taxon>
        <taxon>Pseudomonas</taxon>
        <taxon>Pseudomonas syringae</taxon>
    </lineage>
</organism>
<reference evidence="1 2" key="1">
    <citation type="submission" date="2018-08" db="EMBL/GenBank/DDBJ databases">
        <title>Recombination of ecologically and evolutionarily significant loci maintains genetic cohesion in the Pseudomonas syringae species complex.</title>
        <authorList>
            <person name="Dillon M."/>
            <person name="Thakur S."/>
            <person name="Almeida R.N.D."/>
            <person name="Weir B.S."/>
            <person name="Guttman D.S."/>
        </authorList>
    </citation>
    <scope>NUCLEOTIDE SEQUENCE [LARGE SCALE GENOMIC DNA]</scope>
    <source>
        <strain evidence="1 2">ICMP 16926</strain>
    </source>
</reference>
<dbReference type="InterPro" id="IPR024474">
    <property type="entry name" value="Znf_dom_IS66"/>
</dbReference>